<evidence type="ECO:0000313" key="2">
    <source>
        <dbReference type="WBParaSite" id="HCON_00189520-00001"/>
    </source>
</evidence>
<sequence length="142" mass="17021">MAYFKYHFWKVSFWFRFDRCMLASFLRLYPDQYPSSPGHRLPKEWASHHKMQRKFQWNTAICHSSNVLHLVYLVRLSTTRKTLRKTAACSLRPAACCVIDEIFFRRSFFSVRLEHEGTTGDTLRTTAEEHQRSNWSLQTRIL</sequence>
<accession>A0A7I4Z5W9</accession>
<dbReference type="WBParaSite" id="HCON_00189520-00001">
    <property type="protein sequence ID" value="HCON_00189520-00001"/>
    <property type="gene ID" value="HCON_00189520"/>
</dbReference>
<organism evidence="1 2">
    <name type="scientific">Haemonchus contortus</name>
    <name type="common">Barber pole worm</name>
    <dbReference type="NCBI Taxonomy" id="6289"/>
    <lineage>
        <taxon>Eukaryota</taxon>
        <taxon>Metazoa</taxon>
        <taxon>Ecdysozoa</taxon>
        <taxon>Nematoda</taxon>
        <taxon>Chromadorea</taxon>
        <taxon>Rhabditida</taxon>
        <taxon>Rhabditina</taxon>
        <taxon>Rhabditomorpha</taxon>
        <taxon>Strongyloidea</taxon>
        <taxon>Trichostrongylidae</taxon>
        <taxon>Haemonchus</taxon>
    </lineage>
</organism>
<evidence type="ECO:0000313" key="1">
    <source>
        <dbReference type="Proteomes" id="UP000025227"/>
    </source>
</evidence>
<reference evidence="2" key="1">
    <citation type="submission" date="2020-12" db="UniProtKB">
        <authorList>
            <consortium name="WormBaseParasite"/>
        </authorList>
    </citation>
    <scope>IDENTIFICATION</scope>
    <source>
        <strain evidence="2">MHco3</strain>
    </source>
</reference>
<protein>
    <submittedName>
        <fullName evidence="2">Secreted protein</fullName>
    </submittedName>
</protein>
<name>A0A7I4Z5W9_HAECO</name>
<proteinExistence type="predicted"/>
<dbReference type="OrthoDB" id="10438037at2759"/>
<keyword evidence="1" id="KW-1185">Reference proteome</keyword>
<dbReference type="Proteomes" id="UP000025227">
    <property type="component" value="Unplaced"/>
</dbReference>
<dbReference type="AlphaFoldDB" id="A0A7I4Z5W9"/>